<keyword evidence="4 8" id="KW-0812">Transmembrane</keyword>
<dbReference type="eggNOG" id="COG4206">
    <property type="taxonomic scope" value="Bacteria"/>
</dbReference>
<dbReference type="SUPFAM" id="SSF49464">
    <property type="entry name" value="Carboxypeptidase regulatory domain-like"/>
    <property type="match status" value="1"/>
</dbReference>
<evidence type="ECO:0000259" key="12">
    <source>
        <dbReference type="Pfam" id="PF07715"/>
    </source>
</evidence>
<dbReference type="InterPro" id="IPR039426">
    <property type="entry name" value="TonB-dep_rcpt-like"/>
</dbReference>
<evidence type="ECO:0000256" key="10">
    <source>
        <dbReference type="SAM" id="SignalP"/>
    </source>
</evidence>
<evidence type="ECO:0000259" key="11">
    <source>
        <dbReference type="Pfam" id="PF00593"/>
    </source>
</evidence>
<proteinExistence type="inferred from homology"/>
<dbReference type="InterPro" id="IPR036942">
    <property type="entry name" value="Beta-barrel_TonB_sf"/>
</dbReference>
<dbReference type="AlphaFoldDB" id="C6VTS5"/>
<feature type="chain" id="PRO_5002971746" evidence="10">
    <location>
        <begin position="31"/>
        <end position="1039"/>
    </location>
</feature>
<keyword evidence="7 8" id="KW-0998">Cell outer membrane</keyword>
<dbReference type="Gene3D" id="2.170.130.10">
    <property type="entry name" value="TonB-dependent receptor, plug domain"/>
    <property type="match status" value="1"/>
</dbReference>
<evidence type="ECO:0000256" key="6">
    <source>
        <dbReference type="ARBA" id="ARBA00023136"/>
    </source>
</evidence>
<evidence type="ECO:0000256" key="9">
    <source>
        <dbReference type="RuleBase" id="RU003357"/>
    </source>
</evidence>
<dbReference type="STRING" id="471854.Dfer_1778"/>
<keyword evidence="6 8" id="KW-0472">Membrane</keyword>
<keyword evidence="3 8" id="KW-1134">Transmembrane beta strand</keyword>
<dbReference type="Pfam" id="PF07715">
    <property type="entry name" value="Plug"/>
    <property type="match status" value="1"/>
</dbReference>
<comment type="similarity">
    <text evidence="8 9">Belongs to the TonB-dependent receptor family.</text>
</comment>
<dbReference type="RefSeq" id="WP_015811272.1">
    <property type="nucleotide sequence ID" value="NC_013037.1"/>
</dbReference>
<comment type="subcellular location">
    <subcellularLocation>
        <location evidence="1 8">Cell outer membrane</location>
        <topology evidence="1 8">Multi-pass membrane protein</topology>
    </subcellularLocation>
</comment>
<dbReference type="Gene3D" id="2.40.170.20">
    <property type="entry name" value="TonB-dependent receptor, beta-barrel domain"/>
    <property type="match status" value="1"/>
</dbReference>
<organism evidence="13 14">
    <name type="scientific">Dyadobacter fermentans (strain ATCC 700827 / DSM 18053 / CIP 107007 / KCTC 52180 / NS114)</name>
    <dbReference type="NCBI Taxonomy" id="471854"/>
    <lineage>
        <taxon>Bacteria</taxon>
        <taxon>Pseudomonadati</taxon>
        <taxon>Bacteroidota</taxon>
        <taxon>Cytophagia</taxon>
        <taxon>Cytophagales</taxon>
        <taxon>Spirosomataceae</taxon>
        <taxon>Dyadobacter</taxon>
    </lineage>
</organism>
<evidence type="ECO:0000256" key="7">
    <source>
        <dbReference type="ARBA" id="ARBA00023237"/>
    </source>
</evidence>
<dbReference type="SUPFAM" id="SSF56935">
    <property type="entry name" value="Porins"/>
    <property type="match status" value="1"/>
</dbReference>
<evidence type="ECO:0000256" key="5">
    <source>
        <dbReference type="ARBA" id="ARBA00023077"/>
    </source>
</evidence>
<evidence type="ECO:0000256" key="2">
    <source>
        <dbReference type="ARBA" id="ARBA00022448"/>
    </source>
</evidence>
<dbReference type="NCBIfam" id="TIGR04056">
    <property type="entry name" value="OMP_RagA_SusC"/>
    <property type="match status" value="1"/>
</dbReference>
<accession>C6VTS5</accession>
<dbReference type="Pfam" id="PF00593">
    <property type="entry name" value="TonB_dep_Rec_b-barrel"/>
    <property type="match status" value="1"/>
</dbReference>
<keyword evidence="2 8" id="KW-0813">Transport</keyword>
<feature type="signal peptide" evidence="10">
    <location>
        <begin position="1"/>
        <end position="30"/>
    </location>
</feature>
<dbReference type="InterPro" id="IPR008969">
    <property type="entry name" value="CarboxyPept-like_regulatory"/>
</dbReference>
<dbReference type="InterPro" id="IPR012910">
    <property type="entry name" value="Plug_dom"/>
</dbReference>
<dbReference type="Proteomes" id="UP000002011">
    <property type="component" value="Chromosome"/>
</dbReference>
<dbReference type="OrthoDB" id="9768177at2"/>
<reference evidence="13 14" key="1">
    <citation type="journal article" date="2009" name="Stand. Genomic Sci.">
        <title>Complete genome sequence of Dyadobacter fermentans type strain (NS114).</title>
        <authorList>
            <person name="Lang E."/>
            <person name="Lapidus A."/>
            <person name="Chertkov O."/>
            <person name="Brettin T."/>
            <person name="Detter J.C."/>
            <person name="Han C."/>
            <person name="Copeland A."/>
            <person name="Glavina Del Rio T."/>
            <person name="Nolan M."/>
            <person name="Chen F."/>
            <person name="Lucas S."/>
            <person name="Tice H."/>
            <person name="Cheng J.F."/>
            <person name="Land M."/>
            <person name="Hauser L."/>
            <person name="Chang Y.J."/>
            <person name="Jeffries C.D."/>
            <person name="Kopitz M."/>
            <person name="Bruce D."/>
            <person name="Goodwin L."/>
            <person name="Pitluck S."/>
            <person name="Ovchinnikova G."/>
            <person name="Pati A."/>
            <person name="Ivanova N."/>
            <person name="Mavrommatis K."/>
            <person name="Chen A."/>
            <person name="Palaniappan K."/>
            <person name="Chain P."/>
            <person name="Bristow J."/>
            <person name="Eisen J.A."/>
            <person name="Markowitz V."/>
            <person name="Hugenholtz P."/>
            <person name="Goker M."/>
            <person name="Rohde M."/>
            <person name="Kyrpides N.C."/>
            <person name="Klenk H.P."/>
        </authorList>
    </citation>
    <scope>NUCLEOTIDE SEQUENCE [LARGE SCALE GENOMIC DNA]</scope>
    <source>
        <strain evidence="14">ATCC 700827 / DSM 18053 / CIP 107007 / KCTC 52180 / NS114</strain>
    </source>
</reference>
<evidence type="ECO:0000256" key="3">
    <source>
        <dbReference type="ARBA" id="ARBA00022452"/>
    </source>
</evidence>
<sequence length="1039" mass="115123">MLKKLRSPRIDRSWRALLLVAILSSLGATAQTLTVKGKVTSPADQTGAPGINVILKNTTNGTTTNAEGSYQIEAPEKGVLVFSGIGYQMVEIPVSGRASIDVTLTPDTKQLNEVVVVGYGTQKKSDVTGAVGSVKMDREINSRPIVEVGQALYGKIPGVQVLSSNGRPGTSSTIQIRGINSVSASSSPLIVIDGMPIPNYDLNLINANDIESMEVLKDASSAAIYGSRGANGVILMTTKSGKEGKTRFNVNYSYGIQKVIDRIAVMNSREYAQASIDAAQNGWIESGGDPAAPNTIEARKQYKYTWPTAFDNPENLQDTDWQDVVFRTAPMQKIELNANGGTSKANFIVSAGYVKQKGIVITSDYKKYTFNIKANAQVKKWLQIGGMLNVSYDHENEPFNRTVEWAVQYPTIYPVYGNNGYLGAPANTPGFEKYDAILFRPKNGHPLYQITDDIQHRQFNNLGNVFGQIDLLPGLRFKSSLNFFYNRIDNSNYQAVDHNLGPTYYTEGIMGVNQSRTLNYTSQNLLTYDKAFKDHTFSALAGMEYNNNEYYYTNQERRGYDNDLIKALSAGKTVFQAEDDKNRSILISYFSRLNYTFKGRYLLSASIRRDGSSRFGPNNKWGLFPSVSGGWIVSDESFLSPVKSVSNLKLRASYGFTGNDRFADYKWVGAMSQGRIAFGNTLGTTYYPGSITNPDLEWERTQQLNAGIDLGLFNNRISLEADYYISKSDGLLLDVPVPIVSGFNSVFKNIGKLQNKGLELNLTTHNLTGALTWTSQLNFSRNRNKLLALGKDNAPMIYQPGFGMESINQVGQPIFSFYGYQYDGVYMNQSQIDADPAHYASAKPGDGRYVDINGDGVLNAKDRTIIGNYAPDFIWGFTNNLSYKGFDFSVLIQGVQGSDVYDNNIHRSMLYHEGRNYYKEMTNRWRSEQEPGDGHHYKLTVDLDGYEKTASSYWIVDGSYFRVKSLTLGYTLPAALLSRLGLESVRVYANGLNLFTHKNAPVFDPENFNGSTTSATARGVTHSPYPSAKTYTFGINIGF</sequence>
<dbReference type="PROSITE" id="PS52016">
    <property type="entry name" value="TONB_DEPENDENT_REC_3"/>
    <property type="match status" value="1"/>
</dbReference>
<evidence type="ECO:0000313" key="14">
    <source>
        <dbReference type="Proteomes" id="UP000002011"/>
    </source>
</evidence>
<keyword evidence="5 9" id="KW-0798">TonB box</keyword>
<dbReference type="InterPro" id="IPR023996">
    <property type="entry name" value="TonB-dep_OMP_SusC/RagA"/>
</dbReference>
<dbReference type="InterPro" id="IPR023997">
    <property type="entry name" value="TonB-dep_OMP_SusC/RagA_CS"/>
</dbReference>
<feature type="domain" description="TonB-dependent receptor-like beta-barrel" evidence="11">
    <location>
        <begin position="418"/>
        <end position="994"/>
    </location>
</feature>
<dbReference type="EMBL" id="CP001619">
    <property type="protein sequence ID" value="ACT93018.1"/>
    <property type="molecule type" value="Genomic_DNA"/>
</dbReference>
<evidence type="ECO:0000256" key="1">
    <source>
        <dbReference type="ARBA" id="ARBA00004571"/>
    </source>
</evidence>
<dbReference type="NCBIfam" id="TIGR04057">
    <property type="entry name" value="SusC_RagA_signa"/>
    <property type="match status" value="1"/>
</dbReference>
<gene>
    <name evidence="13" type="ordered locus">Dfer_1778</name>
</gene>
<keyword evidence="14" id="KW-1185">Reference proteome</keyword>
<dbReference type="eggNOG" id="COG1629">
    <property type="taxonomic scope" value="Bacteria"/>
</dbReference>
<evidence type="ECO:0000313" key="13">
    <source>
        <dbReference type="EMBL" id="ACT93018.1"/>
    </source>
</evidence>
<dbReference type="HOGENOM" id="CLU_004317_0_2_10"/>
<feature type="domain" description="TonB-dependent receptor plug" evidence="12">
    <location>
        <begin position="124"/>
        <end position="233"/>
    </location>
</feature>
<dbReference type="InterPro" id="IPR037066">
    <property type="entry name" value="Plug_dom_sf"/>
</dbReference>
<evidence type="ECO:0000256" key="4">
    <source>
        <dbReference type="ARBA" id="ARBA00022692"/>
    </source>
</evidence>
<name>C6VTS5_DYAFD</name>
<dbReference type="InterPro" id="IPR000531">
    <property type="entry name" value="Beta-barrel_TonB"/>
</dbReference>
<keyword evidence="10" id="KW-0732">Signal</keyword>
<evidence type="ECO:0000256" key="8">
    <source>
        <dbReference type="PROSITE-ProRule" id="PRU01360"/>
    </source>
</evidence>
<dbReference type="KEGG" id="dfe:Dfer_1778"/>
<protein>
    <submittedName>
        <fullName evidence="13">TonB-dependent receptor plug</fullName>
    </submittedName>
</protein>
<dbReference type="GO" id="GO:0009279">
    <property type="term" value="C:cell outer membrane"/>
    <property type="evidence" value="ECO:0007669"/>
    <property type="project" value="UniProtKB-SubCell"/>
</dbReference>
<keyword evidence="13" id="KW-0675">Receptor</keyword>
<dbReference type="Pfam" id="PF13715">
    <property type="entry name" value="CarbopepD_reg_2"/>
    <property type="match status" value="1"/>
</dbReference>
<dbReference type="FunFam" id="2.170.130.10:FF:000008">
    <property type="entry name" value="SusC/RagA family TonB-linked outer membrane protein"/>
    <property type="match status" value="1"/>
</dbReference>